<evidence type="ECO:0000256" key="1">
    <source>
        <dbReference type="SAM" id="MobiDB-lite"/>
    </source>
</evidence>
<accession>A0AAF0ZY12</accession>
<evidence type="ECO:0000259" key="2">
    <source>
        <dbReference type="SMART" id="SM00743"/>
    </source>
</evidence>
<gene>
    <name evidence="3" type="ORF">MTR67_047238</name>
</gene>
<evidence type="ECO:0000313" key="3">
    <source>
        <dbReference type="EMBL" id="WMV53853.1"/>
    </source>
</evidence>
<organism evidence="3 4">
    <name type="scientific">Solanum verrucosum</name>
    <dbReference type="NCBI Taxonomy" id="315347"/>
    <lineage>
        <taxon>Eukaryota</taxon>
        <taxon>Viridiplantae</taxon>
        <taxon>Streptophyta</taxon>
        <taxon>Embryophyta</taxon>
        <taxon>Tracheophyta</taxon>
        <taxon>Spermatophyta</taxon>
        <taxon>Magnoliopsida</taxon>
        <taxon>eudicotyledons</taxon>
        <taxon>Gunneridae</taxon>
        <taxon>Pentapetalae</taxon>
        <taxon>asterids</taxon>
        <taxon>lamiids</taxon>
        <taxon>Solanales</taxon>
        <taxon>Solanaceae</taxon>
        <taxon>Solanoideae</taxon>
        <taxon>Solaneae</taxon>
        <taxon>Solanum</taxon>
    </lineage>
</organism>
<dbReference type="Proteomes" id="UP001234989">
    <property type="component" value="Chromosome 11"/>
</dbReference>
<name>A0AAF0ZY12_SOLVR</name>
<feature type="compositionally biased region" description="Basic and acidic residues" evidence="1">
    <location>
        <begin position="1"/>
        <end position="15"/>
    </location>
</feature>
<dbReference type="SMART" id="SM00743">
    <property type="entry name" value="Agenet"/>
    <property type="match status" value="2"/>
</dbReference>
<dbReference type="PANTHER" id="PTHR31917:SF3">
    <property type="entry name" value="BROMO ADJACENT-LIKE DOMAIN PROTEIN"/>
    <property type="match status" value="1"/>
</dbReference>
<keyword evidence="4" id="KW-1185">Reference proteome</keyword>
<protein>
    <recommendedName>
        <fullName evidence="2">Agenet domain-containing protein</fullName>
    </recommendedName>
</protein>
<evidence type="ECO:0000313" key="4">
    <source>
        <dbReference type="Proteomes" id="UP001234989"/>
    </source>
</evidence>
<dbReference type="Pfam" id="PF05641">
    <property type="entry name" value="Agenet"/>
    <property type="match status" value="1"/>
</dbReference>
<dbReference type="InterPro" id="IPR014002">
    <property type="entry name" value="Agenet_dom_plant"/>
</dbReference>
<feature type="domain" description="Agenet" evidence="2">
    <location>
        <begin position="164"/>
        <end position="222"/>
    </location>
</feature>
<sequence>MAGHISDDVSKKITQEDPSMQGPSGSRSVGESDHSGIRKSIPGNQIAQAKPPTFPKLKIKYPNIEPVGIQLVEPQYKQSFDVGDSIEFLCNDSGMKGCWFRCKVLQVSQKRMKVQYNDIQDCESLEKLEEWIPSYKVAVSDKLGMRCTGRLTVRPLPLEDSSDCSFELGAAVDAWWSDGWWEGVVTGFDVSGSDHLQVYFPGENILLEIQRRNVRTSRDWVDDKWIEVERKKDIKLFIGSSLPYASRCSINDPENCENRMAPRLMAPEDNKMASTSKHSAEKQDTDVLKLKKRWMDTDNHVFISWEEHVVSQEKGRRVVQYYLKDTSGELILAVVGVLSKNQGTVKNQMTPKLVAPEDNKMVSTSKHSAEKCFWHLGMDTDNHVFSLWKSTLFLRRRAVMLCNYLKDTSGELILAVVGTEKSSRHMLYVVSEDYLDAFGHTSTMNPTQSGVQEKRSRTSPTALAAAQGDAALGTQPLTHRLLRVIFHGVLDEGRYASLSLLEVWCKVLQVSQKCLKVQYDDIQDYDGPEKLEEWIPSYRIAGSDKLGMRYTGCITGEVLLLDLMFVEAVSSGENILLKIQRKNMRTSRGWIDDKWLEVKGKKDIKSFISSSLTDVSKCSIKEPDKCEKQMLPSLWHLKTTKWRQLLNTQLRSKTLMCLN</sequence>
<feature type="domain" description="Agenet" evidence="2">
    <location>
        <begin position="78"/>
        <end position="143"/>
    </location>
</feature>
<reference evidence="3" key="1">
    <citation type="submission" date="2023-08" db="EMBL/GenBank/DDBJ databases">
        <title>A de novo genome assembly of Solanum verrucosum Schlechtendal, a Mexican diploid species geographically isolated from the other diploid A-genome species in potato relatives.</title>
        <authorList>
            <person name="Hosaka K."/>
        </authorList>
    </citation>
    <scope>NUCLEOTIDE SEQUENCE</scope>
    <source>
        <tissue evidence="3">Young leaves</tissue>
    </source>
</reference>
<feature type="region of interest" description="Disordered" evidence="1">
    <location>
        <begin position="1"/>
        <end position="52"/>
    </location>
</feature>
<dbReference type="EMBL" id="CP133622">
    <property type="protein sequence ID" value="WMV53853.1"/>
    <property type="molecule type" value="Genomic_DNA"/>
</dbReference>
<dbReference type="AlphaFoldDB" id="A0AAF0ZY12"/>
<dbReference type="PANTHER" id="PTHR31917">
    <property type="entry name" value="AGENET DOMAIN-CONTAINING PROTEIN-RELATED"/>
    <property type="match status" value="1"/>
</dbReference>
<feature type="compositionally biased region" description="Polar residues" evidence="1">
    <location>
        <begin position="16"/>
        <end position="29"/>
    </location>
</feature>
<dbReference type="InterPro" id="IPR008395">
    <property type="entry name" value="Agenet-like_dom"/>
</dbReference>
<proteinExistence type="predicted"/>